<dbReference type="Proteomes" id="UP001501725">
    <property type="component" value="Unassembled WGS sequence"/>
</dbReference>
<dbReference type="EMBL" id="BAABGY010000006">
    <property type="protein sequence ID" value="GAA4326185.1"/>
    <property type="molecule type" value="Genomic_DNA"/>
</dbReference>
<accession>A0ABP8GKS4</accession>
<keyword evidence="2" id="KW-1185">Reference proteome</keyword>
<organism evidence="1 2">
    <name type="scientific">Flaviaesturariibacter amylovorans</name>
    <dbReference type="NCBI Taxonomy" id="1084520"/>
    <lineage>
        <taxon>Bacteria</taxon>
        <taxon>Pseudomonadati</taxon>
        <taxon>Bacteroidota</taxon>
        <taxon>Chitinophagia</taxon>
        <taxon>Chitinophagales</taxon>
        <taxon>Chitinophagaceae</taxon>
        <taxon>Flaviaestuariibacter</taxon>
    </lineage>
</organism>
<name>A0ABP8GKS4_9BACT</name>
<protein>
    <submittedName>
        <fullName evidence="1">Uncharacterized protein</fullName>
    </submittedName>
</protein>
<gene>
    <name evidence="1" type="ORF">GCM10023184_14730</name>
</gene>
<evidence type="ECO:0000313" key="2">
    <source>
        <dbReference type="Proteomes" id="UP001501725"/>
    </source>
</evidence>
<comment type="caution">
    <text evidence="1">The sequence shown here is derived from an EMBL/GenBank/DDBJ whole genome shotgun (WGS) entry which is preliminary data.</text>
</comment>
<proteinExistence type="predicted"/>
<evidence type="ECO:0000313" key="1">
    <source>
        <dbReference type="EMBL" id="GAA4326185.1"/>
    </source>
</evidence>
<sequence>MTASQAFTYNGITTTNYFEAFPALQDNRFTLRTDLTASIRPNAGLTYSNAFWKIEDDNFMWKQIANSTYYSEPIISVTTSSFKTKGNYTAANGQILEVTSEFTKQ</sequence>
<reference evidence="2" key="1">
    <citation type="journal article" date="2019" name="Int. J. Syst. Evol. Microbiol.">
        <title>The Global Catalogue of Microorganisms (GCM) 10K type strain sequencing project: providing services to taxonomists for standard genome sequencing and annotation.</title>
        <authorList>
            <consortium name="The Broad Institute Genomics Platform"/>
            <consortium name="The Broad Institute Genome Sequencing Center for Infectious Disease"/>
            <person name="Wu L."/>
            <person name="Ma J."/>
        </authorList>
    </citation>
    <scope>NUCLEOTIDE SEQUENCE [LARGE SCALE GENOMIC DNA]</scope>
    <source>
        <strain evidence="2">JCM 17919</strain>
    </source>
</reference>